<dbReference type="EMBL" id="AWUE01022397">
    <property type="protein sequence ID" value="OMO58658.1"/>
    <property type="molecule type" value="Genomic_DNA"/>
</dbReference>
<reference evidence="2" key="1">
    <citation type="submission" date="2013-09" db="EMBL/GenBank/DDBJ databases">
        <title>Corchorus olitorius genome sequencing.</title>
        <authorList>
            <person name="Alam M."/>
            <person name="Haque M.S."/>
            <person name="Islam M.S."/>
            <person name="Emdad E.M."/>
            <person name="Islam M.M."/>
            <person name="Ahmed B."/>
            <person name="Halim A."/>
            <person name="Hossen Q.M.M."/>
            <person name="Hossain M.Z."/>
            <person name="Ahmed R."/>
            <person name="Khan M.M."/>
            <person name="Islam R."/>
            <person name="Rashid M.M."/>
            <person name="Khan S.A."/>
            <person name="Rahman M.S."/>
            <person name="Alam M."/>
            <person name="Yahiya A.S."/>
            <person name="Khan M.S."/>
            <person name="Azam M.S."/>
            <person name="Haque T."/>
            <person name="Lashkar M.Z.H."/>
            <person name="Akhand A.I."/>
            <person name="Morshed G."/>
            <person name="Roy S."/>
            <person name="Uddin K.S."/>
            <person name="Rabeya T."/>
            <person name="Hossain A.S."/>
            <person name="Chowdhury A."/>
            <person name="Snigdha A.R."/>
            <person name="Mortoza M.S."/>
            <person name="Matin S.A."/>
            <person name="Hoque S.M.E."/>
            <person name="Islam M.K."/>
            <person name="Roy D.K."/>
            <person name="Haider R."/>
            <person name="Moosa M.M."/>
            <person name="Elias S.M."/>
            <person name="Hasan A.M."/>
            <person name="Jahan S."/>
            <person name="Shafiuddin M."/>
            <person name="Mahmood N."/>
            <person name="Shommy N.S."/>
        </authorList>
    </citation>
    <scope>NUCLEOTIDE SEQUENCE [LARGE SCALE GENOMIC DNA]</scope>
    <source>
        <strain evidence="2">cv. O-4</strain>
    </source>
</reference>
<dbReference type="OrthoDB" id="10272023at2759"/>
<comment type="caution">
    <text evidence="1">The sequence shown here is derived from an EMBL/GenBank/DDBJ whole genome shotgun (WGS) entry which is preliminary data.</text>
</comment>
<evidence type="ECO:0000313" key="1">
    <source>
        <dbReference type="EMBL" id="OMO58658.1"/>
    </source>
</evidence>
<sequence>MGVFLGTVSFELGPDITNTGTTIGPLLPLNPDTS</sequence>
<evidence type="ECO:0000313" key="2">
    <source>
        <dbReference type="Proteomes" id="UP000187203"/>
    </source>
</evidence>
<dbReference type="AlphaFoldDB" id="A0A1R3GKN4"/>
<accession>A0A1R3GKN4</accession>
<name>A0A1R3GKN4_9ROSI</name>
<dbReference type="Proteomes" id="UP000187203">
    <property type="component" value="Unassembled WGS sequence"/>
</dbReference>
<proteinExistence type="predicted"/>
<protein>
    <submittedName>
        <fullName evidence="1">Uncharacterized protein</fullName>
    </submittedName>
</protein>
<keyword evidence="2" id="KW-1185">Reference proteome</keyword>
<organism evidence="1 2">
    <name type="scientific">Corchorus olitorius</name>
    <dbReference type="NCBI Taxonomy" id="93759"/>
    <lineage>
        <taxon>Eukaryota</taxon>
        <taxon>Viridiplantae</taxon>
        <taxon>Streptophyta</taxon>
        <taxon>Embryophyta</taxon>
        <taxon>Tracheophyta</taxon>
        <taxon>Spermatophyta</taxon>
        <taxon>Magnoliopsida</taxon>
        <taxon>eudicotyledons</taxon>
        <taxon>Gunneridae</taxon>
        <taxon>Pentapetalae</taxon>
        <taxon>rosids</taxon>
        <taxon>malvids</taxon>
        <taxon>Malvales</taxon>
        <taxon>Malvaceae</taxon>
        <taxon>Grewioideae</taxon>
        <taxon>Apeibeae</taxon>
        <taxon>Corchorus</taxon>
    </lineage>
</organism>
<gene>
    <name evidence="1" type="ORF">COLO4_34474</name>
</gene>